<evidence type="ECO:0000256" key="5">
    <source>
        <dbReference type="ARBA" id="ARBA00022741"/>
    </source>
</evidence>
<feature type="binding site" evidence="9">
    <location>
        <position position="168"/>
    </location>
    <ligand>
        <name>substrate</name>
    </ligand>
</feature>
<evidence type="ECO:0000256" key="2">
    <source>
        <dbReference type="ARBA" id="ARBA00022571"/>
    </source>
</evidence>
<dbReference type="SUPFAM" id="SSF53633">
    <property type="entry name" value="Carbamate kinase-like"/>
    <property type="match status" value="1"/>
</dbReference>
<dbReference type="PATRIC" id="fig|69014.16.peg.275"/>
<dbReference type="GO" id="GO:0006526">
    <property type="term" value="P:L-arginine biosynthetic process"/>
    <property type="evidence" value="ECO:0000318"/>
    <property type="project" value="GO_Central"/>
</dbReference>
<comment type="catalytic activity">
    <reaction evidence="9">
        <text>[amino-group carrier protein]-C-terminal-N-(1,4-dicarboxybutan-1-yl)-L-glutamine + ATP = [amino-group carrier protein]-C-terminal-N-(1-carboxy-5-phosphooxy-5-oxopentan-1-yl)-L-glutamine + ADP</text>
        <dbReference type="Rhea" id="RHEA:41944"/>
        <dbReference type="Rhea" id="RHEA-COMP:9694"/>
        <dbReference type="Rhea" id="RHEA-COMP:9712"/>
        <dbReference type="ChEBI" id="CHEBI:30616"/>
        <dbReference type="ChEBI" id="CHEBI:78499"/>
        <dbReference type="ChEBI" id="CHEBI:78503"/>
        <dbReference type="ChEBI" id="CHEBI:456216"/>
        <dbReference type="EC" id="2.7.2.17"/>
    </reaction>
</comment>
<comment type="pathway">
    <text evidence="9">Amino-acid biosynthesis; L-arginine biosynthesis.</text>
</comment>
<dbReference type="UniPathway" id="UPA00033">
    <property type="reaction ID" value="UER00036"/>
</dbReference>
<evidence type="ECO:0000256" key="4">
    <source>
        <dbReference type="ARBA" id="ARBA00022679"/>
    </source>
</evidence>
<dbReference type="EC" id="2.7.2.17" evidence="9"/>
<evidence type="ECO:0000313" key="11">
    <source>
        <dbReference type="EMBL" id="BAD84465.1"/>
    </source>
</evidence>
<comment type="function">
    <text evidence="9">Involved in both the arginine and lysine biosynthetic pathways. Phosphorylates the LysW-bound precursors glutamate (for arginine biosynthesis), respectively alpha-aminoadipate (for lysine biosynthesis).</text>
</comment>
<comment type="catalytic activity">
    <reaction evidence="9">
        <text>[amino-group carrier protein]-C-terminal-gamma-(L-glutamyl)-L-glutamate + ATP = [amino-group carrier protein]-C-terminal-gamma-(5-phospho-L-glutamyl)-L-glutamate + ADP</text>
        <dbReference type="Rhea" id="RHEA:52632"/>
        <dbReference type="Rhea" id="RHEA-COMP:13311"/>
        <dbReference type="Rhea" id="RHEA-COMP:13313"/>
        <dbReference type="ChEBI" id="CHEBI:30616"/>
        <dbReference type="ChEBI" id="CHEBI:136714"/>
        <dbReference type="ChEBI" id="CHEBI:136717"/>
        <dbReference type="ChEBI" id="CHEBI:456216"/>
        <dbReference type="EC" id="2.7.2.19"/>
    </reaction>
</comment>
<evidence type="ECO:0000256" key="3">
    <source>
        <dbReference type="ARBA" id="ARBA00022605"/>
    </source>
</evidence>
<proteinExistence type="inferred from homology"/>
<keyword evidence="8 9" id="KW-0457">Lysine biosynthesis</keyword>
<dbReference type="PANTHER" id="PTHR23342:SF0">
    <property type="entry name" value="N-ACETYLGLUTAMATE SYNTHASE, MITOCHONDRIAL"/>
    <property type="match status" value="1"/>
</dbReference>
<keyword evidence="4 9" id="KW-0808">Transferase</keyword>
<keyword evidence="3 9" id="KW-0028">Amino-acid biosynthesis</keyword>
<dbReference type="InterPro" id="IPR001048">
    <property type="entry name" value="Asp/Glu/Uridylate_kinase"/>
</dbReference>
<comment type="subcellular location">
    <subcellularLocation>
        <location evidence="9">Cytoplasm</location>
    </subcellularLocation>
</comment>
<dbReference type="InterPro" id="IPR004662">
    <property type="entry name" value="AcgluKinase_fam"/>
</dbReference>
<comment type="similarity">
    <text evidence="9">Belongs to the acetylglutamate kinase family. LysZ subfamily.</text>
</comment>
<dbReference type="GO" id="GO:0005524">
    <property type="term" value="F:ATP binding"/>
    <property type="evidence" value="ECO:0007669"/>
    <property type="project" value="UniProtKB-KW"/>
</dbReference>
<dbReference type="OrthoDB" id="6816at2157"/>
<dbReference type="EC" id="2.7.2.19" evidence="9"/>
<dbReference type="PIRSF" id="PIRSF000728">
    <property type="entry name" value="NAGK"/>
    <property type="match status" value="1"/>
</dbReference>
<organism evidence="11 12">
    <name type="scientific">Thermococcus kodakarensis (strain ATCC BAA-918 / JCM 12380 / KOD1)</name>
    <name type="common">Pyrococcus kodakaraensis (strain KOD1)</name>
    <dbReference type="NCBI Taxonomy" id="69014"/>
    <lineage>
        <taxon>Archaea</taxon>
        <taxon>Methanobacteriati</taxon>
        <taxon>Methanobacteriota</taxon>
        <taxon>Thermococci</taxon>
        <taxon>Thermococcales</taxon>
        <taxon>Thermococcaceae</taxon>
        <taxon>Thermococcus</taxon>
    </lineage>
</organism>
<dbReference type="AlphaFoldDB" id="Q5JFW2"/>
<dbReference type="PANTHER" id="PTHR23342">
    <property type="entry name" value="N-ACETYLGLUTAMATE SYNTHASE"/>
    <property type="match status" value="1"/>
</dbReference>
<dbReference type="EnsemblBacteria" id="BAD84465">
    <property type="protein sequence ID" value="BAD84465"/>
    <property type="gene ID" value="TK0276"/>
</dbReference>
<name>Q5JFW2_THEKO</name>
<evidence type="ECO:0000313" key="12">
    <source>
        <dbReference type="Proteomes" id="UP000000536"/>
    </source>
</evidence>
<evidence type="ECO:0000256" key="1">
    <source>
        <dbReference type="ARBA" id="ARBA00022490"/>
    </source>
</evidence>
<dbReference type="GO" id="GO:0005737">
    <property type="term" value="C:cytoplasm"/>
    <property type="evidence" value="ECO:0007669"/>
    <property type="project" value="UniProtKB-SubCell"/>
</dbReference>
<dbReference type="Gene3D" id="3.40.1160.10">
    <property type="entry name" value="Acetylglutamate kinase-like"/>
    <property type="match status" value="1"/>
</dbReference>
<dbReference type="NCBIfam" id="TIGR00761">
    <property type="entry name" value="argB"/>
    <property type="match status" value="1"/>
</dbReference>
<sequence length="251" mass="27322">MRIVKIGGAALVRFEEVWASDGLSSSLRSPDTVVVHGGSRHVDELSRKLGVKIKRLTSPSGVTFRRTTKEVLDVYLAAMMRANRELVEFLQVRGINAVGVMGIEHELVIGRRKKLVKAVINGKTVAIRDDYSGTVERINVGALMELRKLGLPVIASVAYDPVENVPLNVDGDKVAYHMALATKARELVFVSDSAFMADGSVVERVNLNELPELLGYAKGGMRKKLMMAAKAVESGVERVVIQGLNGRTVIT</sequence>
<dbReference type="InterPro" id="IPR037529">
    <property type="entry name" value="LysZ"/>
</dbReference>
<dbReference type="HAMAP" id="MF_02082">
    <property type="entry name" value="LysZ"/>
    <property type="match status" value="1"/>
</dbReference>
<evidence type="ECO:0000259" key="10">
    <source>
        <dbReference type="Pfam" id="PF00696"/>
    </source>
</evidence>
<dbReference type="InParanoid" id="Q5JFW2"/>
<dbReference type="GO" id="GO:0003991">
    <property type="term" value="F:acetylglutamate kinase activity"/>
    <property type="evidence" value="ECO:0000318"/>
    <property type="project" value="GO_Central"/>
</dbReference>
<keyword evidence="1 9" id="KW-0963">Cytoplasm</keyword>
<feature type="binding site" evidence="9">
    <location>
        <position position="65"/>
    </location>
    <ligand>
        <name>substrate</name>
    </ligand>
</feature>
<evidence type="ECO:0000256" key="8">
    <source>
        <dbReference type="ARBA" id="ARBA00023154"/>
    </source>
</evidence>
<reference evidence="11 12" key="1">
    <citation type="journal article" date="2005" name="Genome Res.">
        <title>Complete genome sequence of the hyperthermophilic archaeon Thermococcus kodakaraensis KOD1 and comparison with Pyrococcus genomes.</title>
        <authorList>
            <person name="Fukui T."/>
            <person name="Atomi H."/>
            <person name="Kanai T."/>
            <person name="Matsumi R."/>
            <person name="Fujiwara S."/>
            <person name="Imanaka T."/>
        </authorList>
    </citation>
    <scope>NUCLEOTIDE SEQUENCE [LARGE SCALE GENOMIC DNA]</scope>
    <source>
        <strain evidence="12">ATCC BAA-918 / JCM 12380 / KOD1</strain>
    </source>
</reference>
<evidence type="ECO:0000256" key="6">
    <source>
        <dbReference type="ARBA" id="ARBA00022777"/>
    </source>
</evidence>
<feature type="site" description="Transition state stabilizer" evidence="9">
    <location>
        <position position="224"/>
    </location>
</feature>
<comment type="pathway">
    <text evidence="9">Amino-acid biosynthesis; L-lysine biosynthesis via AAA pathway; L-lysine from L-alpha-aminoadipate (Thermus route): step 2/5.</text>
</comment>
<dbReference type="InterPro" id="IPR036393">
    <property type="entry name" value="AceGlu_kinase-like_sf"/>
</dbReference>
<dbReference type="HOGENOM" id="CLU_053680_2_0_2"/>
<dbReference type="Pfam" id="PF00696">
    <property type="entry name" value="AA_kinase"/>
    <property type="match status" value="1"/>
</dbReference>
<dbReference type="eggNOG" id="arCOG00862">
    <property type="taxonomic scope" value="Archaea"/>
</dbReference>
<feature type="domain" description="Aspartate/glutamate/uridylate kinase" evidence="10">
    <location>
        <begin position="2"/>
        <end position="241"/>
    </location>
</feature>
<comment type="caution">
    <text evidence="9">Lacks conserved residue(s) required for the propagation of feature annotation.</text>
</comment>
<dbReference type="RefSeq" id="WP_011249231.1">
    <property type="nucleotide sequence ID" value="NC_006624.1"/>
</dbReference>
<evidence type="ECO:0000256" key="7">
    <source>
        <dbReference type="ARBA" id="ARBA00022840"/>
    </source>
</evidence>
<dbReference type="KEGG" id="tko:TK0276"/>
<dbReference type="GO" id="GO:0042450">
    <property type="term" value="P:L-arginine biosynthetic process via ornithine"/>
    <property type="evidence" value="ECO:0007669"/>
    <property type="project" value="UniProtKB-UniRule"/>
</dbReference>
<keyword evidence="2 9" id="KW-0055">Arginine biosynthesis</keyword>
<keyword evidence="12" id="KW-1185">Reference proteome</keyword>
<keyword evidence="7 9" id="KW-0067">ATP-binding</keyword>
<dbReference type="NCBIfam" id="NF010660">
    <property type="entry name" value="PRK14058.1-2"/>
    <property type="match status" value="1"/>
</dbReference>
<dbReference type="Proteomes" id="UP000000536">
    <property type="component" value="Chromosome"/>
</dbReference>
<feature type="site" description="Transition state stabilizer" evidence="9">
    <location>
        <position position="5"/>
    </location>
</feature>
<dbReference type="FunCoup" id="Q5JFW2">
    <property type="interactions" value="95"/>
</dbReference>
<protein>
    <recommendedName>
        <fullName evidence="9">Putative [LysW]-aminoadipate/[LysW]-glutamate kinase</fullName>
        <ecNumber evidence="9">2.7.2.17</ecNumber>
        <ecNumber evidence="9">2.7.2.19</ecNumber>
    </recommendedName>
</protein>
<dbReference type="UniPathway" id="UPA00068"/>
<gene>
    <name evidence="9" type="primary">lysZ</name>
    <name evidence="11" type="ordered locus">TK0276</name>
</gene>
<dbReference type="GeneID" id="78446778"/>
<keyword evidence="6 9" id="KW-0418">Kinase</keyword>
<dbReference type="GO" id="GO:0043744">
    <property type="term" value="F:N2-acetyl-L-aminoadipate kinase activity"/>
    <property type="evidence" value="ECO:0007669"/>
    <property type="project" value="RHEA"/>
</dbReference>
<dbReference type="GO" id="GO:0019878">
    <property type="term" value="P:lysine biosynthetic process via aminoadipic acid"/>
    <property type="evidence" value="ECO:0007669"/>
    <property type="project" value="UniProtKB-UniRule"/>
</dbReference>
<accession>Q5JFW2</accession>
<keyword evidence="5 9" id="KW-0547">Nucleotide-binding</keyword>
<dbReference type="EMBL" id="AP006878">
    <property type="protein sequence ID" value="BAD84465.1"/>
    <property type="molecule type" value="Genomic_DNA"/>
</dbReference>
<dbReference type="STRING" id="69014.TK0276"/>
<evidence type="ECO:0000256" key="9">
    <source>
        <dbReference type="HAMAP-Rule" id="MF_02082"/>
    </source>
</evidence>
<dbReference type="PhylomeDB" id="Q5JFW2"/>